<protein>
    <recommendedName>
        <fullName evidence="2">TLDc domain-containing protein</fullName>
    </recommendedName>
</protein>
<feature type="domain" description="TLDc" evidence="2">
    <location>
        <begin position="283"/>
        <end position="434"/>
    </location>
</feature>
<dbReference type="EMBL" id="HBUF01375076">
    <property type="protein sequence ID" value="CAG6727954.1"/>
    <property type="molecule type" value="Transcribed_RNA"/>
</dbReference>
<dbReference type="EMBL" id="HBUF01375077">
    <property type="protein sequence ID" value="CAG6727956.1"/>
    <property type="molecule type" value="Transcribed_RNA"/>
</dbReference>
<dbReference type="PROSITE" id="PS51886">
    <property type="entry name" value="TLDC"/>
    <property type="match status" value="1"/>
</dbReference>
<proteinExistence type="predicted"/>
<accession>A0A8D8YFY7</accession>
<dbReference type="SMART" id="SM00584">
    <property type="entry name" value="TLDc"/>
    <property type="match status" value="1"/>
</dbReference>
<organism evidence="3">
    <name type="scientific">Cacopsylla melanoneura</name>
    <dbReference type="NCBI Taxonomy" id="428564"/>
    <lineage>
        <taxon>Eukaryota</taxon>
        <taxon>Metazoa</taxon>
        <taxon>Ecdysozoa</taxon>
        <taxon>Arthropoda</taxon>
        <taxon>Hexapoda</taxon>
        <taxon>Insecta</taxon>
        <taxon>Pterygota</taxon>
        <taxon>Neoptera</taxon>
        <taxon>Paraneoptera</taxon>
        <taxon>Hemiptera</taxon>
        <taxon>Sternorrhyncha</taxon>
        <taxon>Psylloidea</taxon>
        <taxon>Psyllidae</taxon>
        <taxon>Psyllinae</taxon>
        <taxon>Cacopsylla</taxon>
    </lineage>
</organism>
<evidence type="ECO:0000256" key="1">
    <source>
        <dbReference type="SAM" id="MobiDB-lite"/>
    </source>
</evidence>
<dbReference type="AlphaFoldDB" id="A0A8D8YFY7"/>
<reference evidence="3" key="1">
    <citation type="submission" date="2021-05" db="EMBL/GenBank/DDBJ databases">
        <authorList>
            <person name="Alioto T."/>
            <person name="Alioto T."/>
            <person name="Gomez Garrido J."/>
        </authorList>
    </citation>
    <scope>NUCLEOTIDE SEQUENCE</scope>
</reference>
<name>A0A8D8YFY7_9HEMI</name>
<dbReference type="Pfam" id="PF07534">
    <property type="entry name" value="TLD"/>
    <property type="match status" value="1"/>
</dbReference>
<sequence length="499" mass="55993">MGNSHSSHNPNGSSKSLSRNNSKKELHDVDKLSAKQLLPTDLLAKVLTEKSVEQDIQGIGCSVFKKYLFAQYPELGRRIFAYLITQSGYPASSHVISTAHFRTQAEKIIGILTEEQQVSIYINMFADGKDDIDQKQFTDLLYTVYKLTMDHYPEGPQSCRHIFKTLKAVVDSAFHKKEVLGLSYISHWIQQNCPKVIILLHQYVVHVLSTGHRTVSENLCDNRNKDLELTTPVLEQGEPSFSSLSGGGGGCQLHSMLPLSQVWILATTLPPLYTRPTQHSPPNGNGAPHSSYFSKFLHLSCPSHWTLLYNSNQDGLGANRFLHHVLSYKGPTLTFLRGEGDNVFCIGATSEWHESHQYWGAQDCIILQILPLYRVIEKGQKLIYLNSAIRGYPLGIRAGADPRKPALDINADLSQVTYQGAPYALYSVEVWGCGDTKSRETQLDIKNWQVKQAEKQRCVKLSAKEWIDHPDRYLLEMAGRTNYVFKLAGISSVLSSDIE</sequence>
<dbReference type="EMBL" id="HBUF01375078">
    <property type="protein sequence ID" value="CAG6727958.1"/>
    <property type="molecule type" value="Transcribed_RNA"/>
</dbReference>
<dbReference type="EMBL" id="HBUF01375075">
    <property type="protein sequence ID" value="CAG6727952.1"/>
    <property type="molecule type" value="Transcribed_RNA"/>
</dbReference>
<dbReference type="EMBL" id="HBUF01375079">
    <property type="protein sequence ID" value="CAG6727960.1"/>
    <property type="molecule type" value="Transcribed_RNA"/>
</dbReference>
<evidence type="ECO:0000259" key="2">
    <source>
        <dbReference type="PROSITE" id="PS51886"/>
    </source>
</evidence>
<dbReference type="InterPro" id="IPR006571">
    <property type="entry name" value="TLDc_dom"/>
</dbReference>
<feature type="region of interest" description="Disordered" evidence="1">
    <location>
        <begin position="1"/>
        <end position="25"/>
    </location>
</feature>
<dbReference type="EMBL" id="HBUF01375074">
    <property type="protein sequence ID" value="CAG6727950.1"/>
    <property type="molecule type" value="Transcribed_RNA"/>
</dbReference>
<feature type="compositionally biased region" description="Low complexity" evidence="1">
    <location>
        <begin position="1"/>
        <end position="20"/>
    </location>
</feature>
<evidence type="ECO:0000313" key="3">
    <source>
        <dbReference type="EMBL" id="CAG6727956.1"/>
    </source>
</evidence>